<name>A0ABX0QMD8_9BACT</name>
<dbReference type="EMBL" id="WAEL01000013">
    <property type="protein sequence ID" value="NID13645.1"/>
    <property type="molecule type" value="Genomic_DNA"/>
</dbReference>
<reference evidence="2" key="1">
    <citation type="submission" date="2019-09" db="EMBL/GenBank/DDBJ databases">
        <authorList>
            <person name="Jung D.-H."/>
        </authorList>
    </citation>
    <scope>NUCLEOTIDE SEQUENCE [LARGE SCALE GENOMIC DNA]</scope>
    <source>
        <strain evidence="2">JA-25</strain>
    </source>
</reference>
<dbReference type="Proteomes" id="UP000606008">
    <property type="component" value="Unassembled WGS sequence"/>
</dbReference>
<reference evidence="2" key="2">
    <citation type="submission" date="2023-07" db="EMBL/GenBank/DDBJ databases">
        <authorList>
            <person name="Jung D.-H."/>
        </authorList>
    </citation>
    <scope>NUCLEOTIDE SEQUENCE [LARGE SCALE GENOMIC DNA]</scope>
    <source>
        <strain evidence="2">JA-25</strain>
    </source>
</reference>
<protein>
    <submittedName>
        <fullName evidence="1">Uncharacterized protein</fullName>
    </submittedName>
</protein>
<proteinExistence type="predicted"/>
<sequence length="71" mass="7910">MNRTEPKPPEGKYHRAKLTAPLGPLMPAGKIGWLSADVETIDADGKPMFRFISATNHDLVFKVYAEEVIIE</sequence>
<comment type="caution">
    <text evidence="1">The sequence shown here is derived from an EMBL/GenBank/DDBJ whole genome shotgun (WGS) entry which is preliminary data.</text>
</comment>
<evidence type="ECO:0000313" key="1">
    <source>
        <dbReference type="EMBL" id="NID13645.1"/>
    </source>
</evidence>
<accession>A0ABX0QMD8</accession>
<gene>
    <name evidence="1" type="ORF">F7231_25985</name>
</gene>
<keyword evidence="2" id="KW-1185">Reference proteome</keyword>
<evidence type="ECO:0000313" key="2">
    <source>
        <dbReference type="Proteomes" id="UP000606008"/>
    </source>
</evidence>
<organism evidence="1 2">
    <name type="scientific">Fibrivirga algicola</name>
    <dbReference type="NCBI Taxonomy" id="2950420"/>
    <lineage>
        <taxon>Bacteria</taxon>
        <taxon>Pseudomonadati</taxon>
        <taxon>Bacteroidota</taxon>
        <taxon>Cytophagia</taxon>
        <taxon>Cytophagales</taxon>
        <taxon>Spirosomataceae</taxon>
        <taxon>Fibrivirga</taxon>
    </lineage>
</organism>
<dbReference type="RefSeq" id="WP_166694165.1">
    <property type="nucleotide sequence ID" value="NZ_WAEL01000013.1"/>
</dbReference>